<feature type="transmembrane region" description="Helical" evidence="2">
    <location>
        <begin position="640"/>
        <end position="666"/>
    </location>
</feature>
<keyword evidence="2" id="KW-0472">Membrane</keyword>
<keyword evidence="2" id="KW-1133">Transmembrane helix</keyword>
<feature type="transmembrane region" description="Helical" evidence="2">
    <location>
        <begin position="734"/>
        <end position="756"/>
    </location>
</feature>
<dbReference type="EMBL" id="VIRB01000145">
    <property type="protein sequence ID" value="NDO71784.1"/>
    <property type="molecule type" value="Genomic_DNA"/>
</dbReference>
<proteinExistence type="predicted"/>
<feature type="transmembrane region" description="Helical" evidence="2">
    <location>
        <begin position="831"/>
        <end position="858"/>
    </location>
</feature>
<dbReference type="Proteomes" id="UP000474104">
    <property type="component" value="Unassembled WGS sequence"/>
</dbReference>
<evidence type="ECO:0000256" key="1">
    <source>
        <dbReference type="ARBA" id="ARBA00022612"/>
    </source>
</evidence>
<comment type="caution">
    <text evidence="4">The sequence shown here is derived from an EMBL/GenBank/DDBJ whole genome shotgun (WGS) entry which is preliminary data.</text>
</comment>
<dbReference type="PANTHER" id="PTHR37813:SF1">
    <property type="entry name" value="FELS-2 PROPHAGE PROTEIN"/>
    <property type="match status" value="1"/>
</dbReference>
<sequence length="1386" mass="136384">MSEYKIAVKIAGQLESSFNAALKGAQSGLSGFGLAGKVGAAAVKGTAAAITAAGTAIAGIGAYSVKVGSEFESAMSSASATAAATEEEYAKMEAAAMEMGRTTSKTATESAQALEYMALAGWDVDTSISALPSVLRMSEASGMDLARTSDLVTDSMAALGVTVDELPNYLDAATKAQNKSNQTAEELMEAYLGVGGTMKNLNIPITESATALGVLANRGIKGSEAGTALNAVMVNLTTGTGQAGKMMSQLGISAFDSNGKFIGLEETLKQVNTALQGCTEEERNAALAAIGGKQHVDALNNLMAGLNTTNEEGISEWAALRNELENCNGALEEMAKTKLDNLEGDLAILQSAAQDAGIKIYENLNTPLRGLAQYGTQSIYKLSDALESGGFSGLASALGDVVADGLVKMADHAPEFVDMAATLVDSLISGIENNQDAIGDSLGRLAVSASNAFIHLMPRLIVLGAKMVVSIARGVLDNLPEIGAAAKEAIAYLMEEAKKALGEYMDFLGDDSAKPFEKIVALILAVAAGFMAFKSVSGIIGKVNGFVNSLKGIGKAASGAKKGLGTASSSMSTAAQNILGAGAGFALAAAGVWLLANAATQIAQAGPGAALGLAMMAAGIAGFMVLAAKMGPELQANQQGLITFGAAILMAAAGVAVMAFAAVQLAQAGPMAFAGLALMEGGIIALMAIAGTMGTILASAAPGLIAFGAAILIAAAGMAVMSFAAVQLAQEGGMAVAVLAGMLVGMTAFMAVAALLGPMLSAAAVGLVAFGAAVLLAGAGMLIMAQAAIQLAEAGAPAQIAMALLAAGILAFGAAAGALAPLLLAGAVALAAFGAALIVVGAGMLVVNAAALIGAAVLLVMSGALEQIVENSTGGAEALVSLGASLTAFSGGAALAGAGAAAAGVGFAALALAALALDVAFIPLAVEMLAVSGAIAVISASSSTAAAGMGMLKASSSGMVTSMGKLAAAFLPLTASLAPFAAAAAAAGIAAAALATGLAGMAVSAAAAGTAVLLIVTAFTAATAAIQSFQSSTVTVGAAAQRIVAAFASMGGAVPPAAAALSSFVVPAVAAAAASMLFAAALASSNASLAAMAAAVTASASAFGALSAAMTGSLAAGNSMMQMTVLVSSSMQQMAQATTVGMVQVSTSVQTGMTQVTAITTQSMALIVAVTTNGVTAMVTVFRNGGVQAVGIAQATAAGIQAAFAGVDLSGAGMNMMQGLVNGMNSMRGAVAAAAQSIAQAAASEVNSALQIHSPSKVLTRSGQYAGEGVAVGMENMSGRVQSAANAALAQPVQNAGENIRGISTPEIPARSAVIGETIDSLSGKGRKGTETGSDTAQTFVFGPTYHFEGGETSKEEVVEANRMSMAEFEKMMRQWKRKNKRTVFA</sequence>
<keyword evidence="2" id="KW-0812">Transmembrane</keyword>
<feature type="transmembrane region" description="Helical" evidence="2">
    <location>
        <begin position="1060"/>
        <end position="1082"/>
    </location>
</feature>
<feature type="transmembrane region" description="Helical" evidence="2">
    <location>
        <begin position="800"/>
        <end position="824"/>
    </location>
</feature>
<dbReference type="RefSeq" id="WP_004081392.1">
    <property type="nucleotide sequence ID" value="NZ_VIRB01000145.1"/>
</dbReference>
<evidence type="ECO:0000256" key="2">
    <source>
        <dbReference type="SAM" id="Phobius"/>
    </source>
</evidence>
<dbReference type="NCBIfam" id="TIGR01760">
    <property type="entry name" value="tape_meas_TP901"/>
    <property type="match status" value="1"/>
</dbReference>
<feature type="domain" description="Phage tail tape measure protein" evidence="3">
    <location>
        <begin position="94"/>
        <end position="292"/>
    </location>
</feature>
<keyword evidence="1" id="KW-1188">Viral release from host cell</keyword>
<dbReference type="OrthoDB" id="2015953at2"/>
<feature type="transmembrane region" description="Helical" evidence="2">
    <location>
        <begin position="932"/>
        <end position="954"/>
    </location>
</feature>
<organism evidence="4 5">
    <name type="scientific">Schaedlerella arabinosiphila</name>
    <dbReference type="NCBI Taxonomy" id="2044587"/>
    <lineage>
        <taxon>Bacteria</taxon>
        <taxon>Bacillati</taxon>
        <taxon>Bacillota</taxon>
        <taxon>Clostridia</taxon>
        <taxon>Lachnospirales</taxon>
        <taxon>Lachnospiraceae</taxon>
        <taxon>Schaedlerella</taxon>
    </lineage>
</organism>
<dbReference type="Pfam" id="PF10145">
    <property type="entry name" value="PhageMin_Tail"/>
    <property type="match status" value="1"/>
</dbReference>
<accession>A0A9X5H8H1</accession>
<feature type="transmembrane region" description="Helical" evidence="2">
    <location>
        <begin position="578"/>
        <end position="596"/>
    </location>
</feature>
<feature type="transmembrane region" description="Helical" evidence="2">
    <location>
        <begin position="704"/>
        <end position="728"/>
    </location>
</feature>
<feature type="transmembrane region" description="Helical" evidence="2">
    <location>
        <begin position="905"/>
        <end position="926"/>
    </location>
</feature>
<feature type="transmembrane region" description="Helical" evidence="2">
    <location>
        <begin position="1089"/>
        <end position="1110"/>
    </location>
</feature>
<feature type="transmembrane region" description="Helical" evidence="2">
    <location>
        <begin position="672"/>
        <end position="697"/>
    </location>
</feature>
<feature type="transmembrane region" description="Helical" evidence="2">
    <location>
        <begin position="1001"/>
        <end position="1022"/>
    </location>
</feature>
<feature type="transmembrane region" description="Helical" evidence="2">
    <location>
        <begin position="763"/>
        <end position="788"/>
    </location>
</feature>
<gene>
    <name evidence="4" type="ORF">FMM80_25260</name>
</gene>
<feature type="transmembrane region" description="Helical" evidence="2">
    <location>
        <begin position="519"/>
        <end position="541"/>
    </location>
</feature>
<name>A0A9X5H8H1_9FIRM</name>
<evidence type="ECO:0000313" key="4">
    <source>
        <dbReference type="EMBL" id="NDO71784.1"/>
    </source>
</evidence>
<evidence type="ECO:0000259" key="3">
    <source>
        <dbReference type="Pfam" id="PF10145"/>
    </source>
</evidence>
<dbReference type="InterPro" id="IPR010090">
    <property type="entry name" value="Phage_tape_meas"/>
</dbReference>
<evidence type="ECO:0000313" key="5">
    <source>
        <dbReference type="Proteomes" id="UP000474104"/>
    </source>
</evidence>
<protein>
    <submittedName>
        <fullName evidence="4">Phage tail tape measure protein</fullName>
    </submittedName>
</protein>
<dbReference type="PANTHER" id="PTHR37813">
    <property type="entry name" value="FELS-2 PROPHAGE PROTEIN"/>
    <property type="match status" value="1"/>
</dbReference>
<feature type="transmembrane region" description="Helical" evidence="2">
    <location>
        <begin position="608"/>
        <end position="628"/>
    </location>
</feature>
<feature type="transmembrane region" description="Helical" evidence="2">
    <location>
        <begin position="966"/>
        <end position="995"/>
    </location>
</feature>
<reference evidence="4 5" key="1">
    <citation type="submission" date="2019-07" db="EMBL/GenBank/DDBJ databases">
        <title>Draft genome sequences of 15 bacterial species constituting the stable defined intestinal microbiota of the GM15 gnotobiotic mouse model.</title>
        <authorList>
            <person name="Elie C."/>
            <person name="Mathieu A."/>
            <person name="Saliou A."/>
            <person name="Darnaud M."/>
            <person name="Leulier F."/>
            <person name="Tamellini A."/>
        </authorList>
    </citation>
    <scope>NUCLEOTIDE SEQUENCE [LARGE SCALE GENOMIC DNA]</scope>
    <source>
        <strain evidence="5">ASF 502</strain>
    </source>
</reference>